<evidence type="ECO:0000256" key="1">
    <source>
        <dbReference type="ARBA" id="ARBA00006622"/>
    </source>
</evidence>
<comment type="similarity">
    <text evidence="1">Belongs to the cysteine dioxygenase family.</text>
</comment>
<evidence type="ECO:0000256" key="2">
    <source>
        <dbReference type="SAM" id="MobiDB-lite"/>
    </source>
</evidence>
<dbReference type="EMBL" id="JABVEC010000002">
    <property type="protein sequence ID" value="MBC6464619.1"/>
    <property type="molecule type" value="Genomic_DNA"/>
</dbReference>
<dbReference type="Gene3D" id="2.60.120.10">
    <property type="entry name" value="Jelly Rolls"/>
    <property type="match status" value="1"/>
</dbReference>
<keyword evidence="3" id="KW-0560">Oxidoreductase</keyword>
<dbReference type="RefSeq" id="WP_187241630.1">
    <property type="nucleotide sequence ID" value="NZ_BAAAOK010000042.1"/>
</dbReference>
<dbReference type="Proteomes" id="UP000805614">
    <property type="component" value="Unassembled WGS sequence"/>
</dbReference>
<dbReference type="GO" id="GO:0051213">
    <property type="term" value="F:dioxygenase activity"/>
    <property type="evidence" value="ECO:0007669"/>
    <property type="project" value="UniProtKB-KW"/>
</dbReference>
<comment type="caution">
    <text evidence="3">The sequence shown here is derived from an EMBL/GenBank/DDBJ whole genome shotgun (WGS) entry which is preliminary data.</text>
</comment>
<organism evidence="3 4">
    <name type="scientific">Actinomadura alba</name>
    <dbReference type="NCBI Taxonomy" id="406431"/>
    <lineage>
        <taxon>Bacteria</taxon>
        <taxon>Bacillati</taxon>
        <taxon>Actinomycetota</taxon>
        <taxon>Actinomycetes</taxon>
        <taxon>Streptosporangiales</taxon>
        <taxon>Thermomonosporaceae</taxon>
        <taxon>Actinomadura</taxon>
    </lineage>
</organism>
<dbReference type="SUPFAM" id="SSF51182">
    <property type="entry name" value="RmlC-like cupins"/>
    <property type="match status" value="1"/>
</dbReference>
<protein>
    <submittedName>
        <fullName evidence="3">Cysteine dioxygenase</fullName>
    </submittedName>
</protein>
<keyword evidence="3" id="KW-0223">Dioxygenase</keyword>
<dbReference type="InterPro" id="IPR010300">
    <property type="entry name" value="CDO_1"/>
</dbReference>
<evidence type="ECO:0000313" key="4">
    <source>
        <dbReference type="Proteomes" id="UP000805614"/>
    </source>
</evidence>
<keyword evidence="4" id="KW-1185">Reference proteome</keyword>
<dbReference type="InterPro" id="IPR011051">
    <property type="entry name" value="RmlC_Cupin_sf"/>
</dbReference>
<proteinExistence type="inferred from homology"/>
<gene>
    <name evidence="3" type="ORF">HKK74_03785</name>
</gene>
<dbReference type="Pfam" id="PF05995">
    <property type="entry name" value="CDO_I"/>
    <property type="match status" value="1"/>
</dbReference>
<accession>A0ABR7LIP6</accession>
<reference evidence="3 4" key="1">
    <citation type="submission" date="2020-06" db="EMBL/GenBank/DDBJ databases">
        <title>Actinomadura xiongansis sp. nov., isolated from soil of Baiyangdian.</title>
        <authorList>
            <person name="Zhang X."/>
        </authorList>
    </citation>
    <scope>NUCLEOTIDE SEQUENCE [LARGE SCALE GENOMIC DNA]</scope>
    <source>
        <strain evidence="3 4">HBUM206468</strain>
    </source>
</reference>
<sequence length="174" mass="18780">MDLDLIPDITMRGQDDPHGRVVTRRPPTVGQLAALVREHTGRPGDWWHQVRFDPSGPVSVRLPGAEDADVWLTAWPPGCRTHLRPHESDVPQVATLIAGELAEVTIAADGVTERPLRANRVRVFGGRPRPRRGDDGHLHELANPGTSFAITLHASGTSRAADGSSGPSPDRAGR</sequence>
<name>A0ABR7LIP6_9ACTN</name>
<feature type="region of interest" description="Disordered" evidence="2">
    <location>
        <begin position="153"/>
        <end position="174"/>
    </location>
</feature>
<dbReference type="InterPro" id="IPR014710">
    <property type="entry name" value="RmlC-like_jellyroll"/>
</dbReference>
<evidence type="ECO:0000313" key="3">
    <source>
        <dbReference type="EMBL" id="MBC6464619.1"/>
    </source>
</evidence>